<evidence type="ECO:0000256" key="15">
    <source>
        <dbReference type="ARBA" id="ARBA00022989"/>
    </source>
</evidence>
<keyword evidence="14" id="KW-0653">Protein transport</keyword>
<keyword evidence="10" id="KW-0479">Metal-binding</keyword>
<comment type="catalytic activity">
    <reaction evidence="1">
        <text>S-ubiquitinyl-[E2 ubiquitin-conjugating enzyme]-L-cysteine + [acceptor protein]-L-lysine = [E2 ubiquitin-conjugating enzyme]-L-cysteine + N(6)-ubiquitinyl-[acceptor protein]-L-lysine.</text>
        <dbReference type="EC" id="2.3.2.27"/>
    </reaction>
</comment>
<evidence type="ECO:0000259" key="20">
    <source>
        <dbReference type="PROSITE" id="PS50089"/>
    </source>
</evidence>
<proteinExistence type="inferred from homology"/>
<dbReference type="SMART" id="SM00184">
    <property type="entry name" value="RING"/>
    <property type="match status" value="1"/>
</dbReference>
<dbReference type="EC" id="2.3.2.27" evidence="5"/>
<dbReference type="PROSITE" id="PS50089">
    <property type="entry name" value="ZF_RING_2"/>
    <property type="match status" value="1"/>
</dbReference>
<evidence type="ECO:0000256" key="8">
    <source>
        <dbReference type="ARBA" id="ARBA00022679"/>
    </source>
</evidence>
<keyword evidence="15" id="KW-1133">Transmembrane helix</keyword>
<evidence type="ECO:0000256" key="10">
    <source>
        <dbReference type="ARBA" id="ARBA00022723"/>
    </source>
</evidence>
<dbReference type="CDD" id="cd16527">
    <property type="entry name" value="RING-HC_PEX10"/>
    <property type="match status" value="1"/>
</dbReference>
<protein>
    <recommendedName>
        <fullName evidence="5">RING-type E3 ubiquitin transferase</fullName>
        <ecNumber evidence="5">2.3.2.27</ecNumber>
    </recommendedName>
</protein>
<sequence>MASAGLVAGAGPARLVRSAQKDELYRGALRSGAGTTLGVLAGAKIWLEWQKEIELFADTAYFTLTTLSGYQTLGEEYVNIIQVDPSGKRVPSVFRRVALISLHAIFPYLLDKGLVYLEHELQTDPDVARTLENRVLQGLQSRTWLQKWIRSWLQKWLARLTQQQKKILLQGVFLLKQSFPLLRRLHLAIFYMNGIFYHLSKRITGIRYLSFVGSDADNQSVQSSYRLLGIISLLHLMLMVGLQALTFKQRLKVRQEWKIHRNLSSHQPQPEEKLLNRSSRCILCLEERRHTTATPCGHLFCWECITEWCNTKVSDPRKLNQGPTLQLVEHLQNPDY</sequence>
<dbReference type="PANTHER" id="PTHR23350">
    <property type="entry name" value="PEROXISOME ASSEMBLY PROTEIN 10"/>
    <property type="match status" value="1"/>
</dbReference>
<evidence type="ECO:0000256" key="14">
    <source>
        <dbReference type="ARBA" id="ARBA00022927"/>
    </source>
</evidence>
<comment type="subcellular location">
    <subcellularLocation>
        <location evidence="2">Peroxisome membrane</location>
        <topology evidence="2">Multi-pass membrane protein</topology>
    </subcellularLocation>
</comment>
<evidence type="ECO:0000256" key="1">
    <source>
        <dbReference type="ARBA" id="ARBA00000900"/>
    </source>
</evidence>
<comment type="similarity">
    <text evidence="4">Belongs to the pex2/pex10/pex12 family.</text>
</comment>
<dbReference type="InterPro" id="IPR006845">
    <property type="entry name" value="Pex_N"/>
</dbReference>
<dbReference type="GeneTree" id="ENSGT00510000048446"/>
<dbReference type="InterPro" id="IPR017907">
    <property type="entry name" value="Znf_RING_CS"/>
</dbReference>
<evidence type="ECO:0000313" key="21">
    <source>
        <dbReference type="Ensembl" id="ENSSMRP00000011474.1"/>
    </source>
</evidence>
<dbReference type="Gene3D" id="3.30.40.10">
    <property type="entry name" value="Zinc/RING finger domain, C3HC4 (zinc finger)"/>
    <property type="match status" value="1"/>
</dbReference>
<keyword evidence="13" id="KW-0862">Zinc</keyword>
<dbReference type="GO" id="GO:0043335">
    <property type="term" value="P:protein unfolding"/>
    <property type="evidence" value="ECO:0007669"/>
    <property type="project" value="Ensembl"/>
</dbReference>
<evidence type="ECO:0000256" key="19">
    <source>
        <dbReference type="PROSITE-ProRule" id="PRU00175"/>
    </source>
</evidence>
<organism evidence="21 22">
    <name type="scientific">Salvator merianae</name>
    <name type="common">Argentine black and white tegu</name>
    <name type="synonym">Tupinambis merianae</name>
    <dbReference type="NCBI Taxonomy" id="96440"/>
    <lineage>
        <taxon>Eukaryota</taxon>
        <taxon>Metazoa</taxon>
        <taxon>Chordata</taxon>
        <taxon>Craniata</taxon>
        <taxon>Vertebrata</taxon>
        <taxon>Euteleostomi</taxon>
        <taxon>Lepidosauria</taxon>
        <taxon>Squamata</taxon>
        <taxon>Bifurcata</taxon>
        <taxon>Unidentata</taxon>
        <taxon>Episquamata</taxon>
        <taxon>Laterata</taxon>
        <taxon>Teiioidea</taxon>
        <taxon>Teiidae</taxon>
        <taxon>Salvator</taxon>
    </lineage>
</organism>
<dbReference type="PANTHER" id="PTHR23350:SF0">
    <property type="entry name" value="PEROXISOME BIOGENESIS FACTOR 10"/>
    <property type="match status" value="1"/>
</dbReference>
<evidence type="ECO:0000256" key="5">
    <source>
        <dbReference type="ARBA" id="ARBA00012483"/>
    </source>
</evidence>
<dbReference type="GO" id="GO:0044721">
    <property type="term" value="P:protein import into peroxisome matrix, substrate release"/>
    <property type="evidence" value="ECO:0007669"/>
    <property type="project" value="Ensembl"/>
</dbReference>
<evidence type="ECO:0000313" key="22">
    <source>
        <dbReference type="Proteomes" id="UP000694421"/>
    </source>
</evidence>
<dbReference type="AlphaFoldDB" id="A0A8D0DKT8"/>
<evidence type="ECO:0000256" key="11">
    <source>
        <dbReference type="ARBA" id="ARBA00022771"/>
    </source>
</evidence>
<feature type="domain" description="RING-type" evidence="20">
    <location>
        <begin position="281"/>
        <end position="308"/>
    </location>
</feature>
<keyword evidence="22" id="KW-1185">Reference proteome</keyword>
<dbReference type="InterPro" id="IPR001841">
    <property type="entry name" value="Znf_RING"/>
</dbReference>
<keyword evidence="7" id="KW-0962">Peroxisome biogenesis</keyword>
<dbReference type="InterPro" id="IPR018957">
    <property type="entry name" value="Znf_C3HC4_RING-type"/>
</dbReference>
<keyword evidence="16" id="KW-0472">Membrane</keyword>
<evidence type="ECO:0000256" key="16">
    <source>
        <dbReference type="ARBA" id="ARBA00023136"/>
    </source>
</evidence>
<evidence type="ECO:0000256" key="4">
    <source>
        <dbReference type="ARBA" id="ARBA00008704"/>
    </source>
</evidence>
<keyword evidence="11 19" id="KW-0863">Zinc-finger</keyword>
<evidence type="ECO:0000256" key="12">
    <source>
        <dbReference type="ARBA" id="ARBA00022786"/>
    </source>
</evidence>
<dbReference type="Proteomes" id="UP000694421">
    <property type="component" value="Unplaced"/>
</dbReference>
<dbReference type="GO" id="GO:0000209">
    <property type="term" value="P:protein polyubiquitination"/>
    <property type="evidence" value="ECO:0007669"/>
    <property type="project" value="Ensembl"/>
</dbReference>
<reference evidence="21" key="2">
    <citation type="submission" date="2025-09" db="UniProtKB">
        <authorList>
            <consortium name="Ensembl"/>
        </authorList>
    </citation>
    <scope>IDENTIFICATION</scope>
</reference>
<dbReference type="GO" id="GO:0005778">
    <property type="term" value="C:peroxisomal membrane"/>
    <property type="evidence" value="ECO:0007669"/>
    <property type="project" value="UniProtKB-SubCell"/>
</dbReference>
<dbReference type="Ensembl" id="ENSSMRT00000013371.1">
    <property type="protein sequence ID" value="ENSSMRP00000011474.1"/>
    <property type="gene ID" value="ENSSMRG00000009021.1"/>
</dbReference>
<dbReference type="SUPFAM" id="SSF57850">
    <property type="entry name" value="RING/U-box"/>
    <property type="match status" value="1"/>
</dbReference>
<evidence type="ECO:0000256" key="7">
    <source>
        <dbReference type="ARBA" id="ARBA00022593"/>
    </source>
</evidence>
<keyword evidence="8" id="KW-0808">Transferase</keyword>
<evidence type="ECO:0000256" key="6">
    <source>
        <dbReference type="ARBA" id="ARBA00022448"/>
    </source>
</evidence>
<dbReference type="GO" id="GO:0016562">
    <property type="term" value="P:protein import into peroxisome matrix, receptor recycling"/>
    <property type="evidence" value="ECO:0007669"/>
    <property type="project" value="Ensembl"/>
</dbReference>
<dbReference type="Pfam" id="PF00097">
    <property type="entry name" value="zf-C3HC4"/>
    <property type="match status" value="1"/>
</dbReference>
<dbReference type="OMA" id="YCDVVQL"/>
<dbReference type="GO" id="GO:0000425">
    <property type="term" value="P:pexophagy"/>
    <property type="evidence" value="ECO:0007669"/>
    <property type="project" value="Ensembl"/>
</dbReference>
<evidence type="ECO:0000256" key="18">
    <source>
        <dbReference type="ARBA" id="ARBA00045271"/>
    </source>
</evidence>
<comment type="function">
    <text evidence="18">E3 ubiquitin-protein ligase component of a retrotranslocation channel required for peroxisome organization by mediating export of the PEX5 receptor from peroxisomes to the cytosol, thereby promoting PEX5 recycling. The retrotranslocation channel is composed of PEX2, PEX10 and PEX12; each subunit contributing transmembrane segments that coassemble into an open channel that specifically allows the passage of PEX5 through the peroxisomal membrane. PEX10 also regulates PEX5 recycling by acting as a E3 ubiquitin-protein ligase. When PEX5 recycling is compromised, PEX10 catalyzes polyubiquitination of PEX5 during its passage through the retrotranslocation channel, leading to its degradation.</text>
</comment>
<evidence type="ECO:0000256" key="2">
    <source>
        <dbReference type="ARBA" id="ARBA00004585"/>
    </source>
</evidence>
<evidence type="ECO:0000256" key="17">
    <source>
        <dbReference type="ARBA" id="ARBA00023140"/>
    </source>
</evidence>
<dbReference type="GO" id="GO:0061630">
    <property type="term" value="F:ubiquitin protein ligase activity"/>
    <property type="evidence" value="ECO:0007669"/>
    <property type="project" value="UniProtKB-EC"/>
</dbReference>
<keyword evidence="17" id="KW-0576">Peroxisome</keyword>
<dbReference type="InterPro" id="IPR013083">
    <property type="entry name" value="Znf_RING/FYVE/PHD"/>
</dbReference>
<keyword evidence="9" id="KW-0812">Transmembrane</keyword>
<comment type="pathway">
    <text evidence="3">Protein modification; protein ubiquitination.</text>
</comment>
<dbReference type="Pfam" id="PF04757">
    <property type="entry name" value="Pex2_Pex12"/>
    <property type="match status" value="1"/>
</dbReference>
<evidence type="ECO:0000256" key="9">
    <source>
        <dbReference type="ARBA" id="ARBA00022692"/>
    </source>
</evidence>
<dbReference type="InterPro" id="IPR025654">
    <property type="entry name" value="PEX2/10"/>
</dbReference>
<keyword evidence="6" id="KW-0813">Transport</keyword>
<evidence type="ECO:0000256" key="13">
    <source>
        <dbReference type="ARBA" id="ARBA00022833"/>
    </source>
</evidence>
<reference evidence="21" key="1">
    <citation type="submission" date="2025-08" db="UniProtKB">
        <authorList>
            <consortium name="Ensembl"/>
        </authorList>
    </citation>
    <scope>IDENTIFICATION</scope>
</reference>
<keyword evidence="12" id="KW-0833">Ubl conjugation pathway</keyword>
<dbReference type="PROSITE" id="PS00518">
    <property type="entry name" value="ZF_RING_1"/>
    <property type="match status" value="1"/>
</dbReference>
<dbReference type="GO" id="GO:0008270">
    <property type="term" value="F:zinc ion binding"/>
    <property type="evidence" value="ECO:0007669"/>
    <property type="project" value="UniProtKB-KW"/>
</dbReference>
<name>A0A8D0DKT8_SALMN</name>
<accession>A0A8D0DKT8</accession>
<dbReference type="GO" id="GO:0006513">
    <property type="term" value="P:protein monoubiquitination"/>
    <property type="evidence" value="ECO:0007669"/>
    <property type="project" value="Ensembl"/>
</dbReference>
<dbReference type="GO" id="GO:0034614">
    <property type="term" value="P:cellular response to reactive oxygen species"/>
    <property type="evidence" value="ECO:0007669"/>
    <property type="project" value="Ensembl"/>
</dbReference>
<evidence type="ECO:0000256" key="3">
    <source>
        <dbReference type="ARBA" id="ARBA00004906"/>
    </source>
</evidence>